<evidence type="ECO:0000256" key="3">
    <source>
        <dbReference type="ARBA" id="ARBA00023163"/>
    </source>
</evidence>
<dbReference type="SUPFAM" id="SSF48498">
    <property type="entry name" value="Tetracyclin repressor-like, C-terminal domain"/>
    <property type="match status" value="1"/>
</dbReference>
<evidence type="ECO:0000256" key="1">
    <source>
        <dbReference type="ARBA" id="ARBA00023015"/>
    </source>
</evidence>
<dbReference type="Pfam" id="PF21597">
    <property type="entry name" value="TetR_C_43"/>
    <property type="match status" value="1"/>
</dbReference>
<evidence type="ECO:0000259" key="5">
    <source>
        <dbReference type="PROSITE" id="PS50977"/>
    </source>
</evidence>
<gene>
    <name evidence="6" type="ORF">GCM10009102_28140</name>
</gene>
<keyword evidence="1" id="KW-0805">Transcription regulation</keyword>
<dbReference type="Gene3D" id="1.10.357.10">
    <property type="entry name" value="Tetracycline Repressor, domain 2"/>
    <property type="match status" value="1"/>
</dbReference>
<evidence type="ECO:0000256" key="2">
    <source>
        <dbReference type="ARBA" id="ARBA00023125"/>
    </source>
</evidence>
<keyword evidence="2 4" id="KW-0238">DNA-binding</keyword>
<dbReference type="Pfam" id="PF00440">
    <property type="entry name" value="TetR_N"/>
    <property type="match status" value="1"/>
</dbReference>
<dbReference type="RefSeq" id="WP_163956994.1">
    <property type="nucleotide sequence ID" value="NZ_BAAAES010000010.1"/>
</dbReference>
<feature type="DNA-binding region" description="H-T-H motif" evidence="4">
    <location>
        <begin position="39"/>
        <end position="58"/>
    </location>
</feature>
<comment type="caution">
    <text evidence="6">The sequence shown here is derived from an EMBL/GenBank/DDBJ whole genome shotgun (WGS) entry which is preliminary data.</text>
</comment>
<organism evidence="6 7">
    <name type="scientific">Sphingomonas insulae</name>
    <dbReference type="NCBI Taxonomy" id="424800"/>
    <lineage>
        <taxon>Bacteria</taxon>
        <taxon>Pseudomonadati</taxon>
        <taxon>Pseudomonadota</taxon>
        <taxon>Alphaproteobacteria</taxon>
        <taxon>Sphingomonadales</taxon>
        <taxon>Sphingomonadaceae</taxon>
        <taxon>Sphingomonas</taxon>
    </lineage>
</organism>
<dbReference type="PRINTS" id="PR00455">
    <property type="entry name" value="HTHTETR"/>
</dbReference>
<dbReference type="PANTHER" id="PTHR30055:SF234">
    <property type="entry name" value="HTH-TYPE TRANSCRIPTIONAL REGULATOR BETI"/>
    <property type="match status" value="1"/>
</dbReference>
<reference evidence="7" key="1">
    <citation type="journal article" date="2019" name="Int. J. Syst. Evol. Microbiol.">
        <title>The Global Catalogue of Microorganisms (GCM) 10K type strain sequencing project: providing services to taxonomists for standard genome sequencing and annotation.</title>
        <authorList>
            <consortium name="The Broad Institute Genomics Platform"/>
            <consortium name="The Broad Institute Genome Sequencing Center for Infectious Disease"/>
            <person name="Wu L."/>
            <person name="Ma J."/>
        </authorList>
    </citation>
    <scope>NUCLEOTIDE SEQUENCE [LARGE SCALE GENOMIC DNA]</scope>
    <source>
        <strain evidence="7">JCM 14603</strain>
    </source>
</reference>
<dbReference type="InterPro" id="IPR009057">
    <property type="entry name" value="Homeodomain-like_sf"/>
</dbReference>
<dbReference type="InterPro" id="IPR001647">
    <property type="entry name" value="HTH_TetR"/>
</dbReference>
<evidence type="ECO:0000313" key="6">
    <source>
        <dbReference type="EMBL" id="GAA0674488.1"/>
    </source>
</evidence>
<evidence type="ECO:0000313" key="7">
    <source>
        <dbReference type="Proteomes" id="UP001500238"/>
    </source>
</evidence>
<keyword evidence="7" id="KW-1185">Reference proteome</keyword>
<dbReference type="SUPFAM" id="SSF46689">
    <property type="entry name" value="Homeodomain-like"/>
    <property type="match status" value="1"/>
</dbReference>
<accession>A0ABP3T3T1</accession>
<dbReference type="InterPro" id="IPR049445">
    <property type="entry name" value="TetR_SbtR-like_C"/>
</dbReference>
<sequence length="199" mass="21609">METAPTRPKRRMRTDAARNRNTLVAAAKTVFARDGAAASLDAVVREAGFGIGTLYRHFPTREALYEAVYRRDIERLVELGQAAADSVDPVEDLRRWLHAMVGTVATKKGMIAAFALAADTTSAISARWTGSLTVALDALLYRAIRTGEVRGDVRGEELLLAVVGMCMLRDQPGWQASVLRLIDTLVDGLRTDRGAQAPG</sequence>
<dbReference type="InterPro" id="IPR036271">
    <property type="entry name" value="Tet_transcr_reg_TetR-rel_C_sf"/>
</dbReference>
<keyword evidence="3" id="KW-0804">Transcription</keyword>
<evidence type="ECO:0000256" key="4">
    <source>
        <dbReference type="PROSITE-ProRule" id="PRU00335"/>
    </source>
</evidence>
<dbReference type="EMBL" id="BAAAES010000010">
    <property type="protein sequence ID" value="GAA0674488.1"/>
    <property type="molecule type" value="Genomic_DNA"/>
</dbReference>
<protein>
    <submittedName>
        <fullName evidence="6">TetR/AcrR family transcriptional regulator</fullName>
    </submittedName>
</protein>
<name>A0ABP3T3T1_9SPHN</name>
<dbReference type="PROSITE" id="PS50977">
    <property type="entry name" value="HTH_TETR_2"/>
    <property type="match status" value="1"/>
</dbReference>
<dbReference type="InterPro" id="IPR050109">
    <property type="entry name" value="HTH-type_TetR-like_transc_reg"/>
</dbReference>
<dbReference type="PANTHER" id="PTHR30055">
    <property type="entry name" value="HTH-TYPE TRANSCRIPTIONAL REGULATOR RUTR"/>
    <property type="match status" value="1"/>
</dbReference>
<proteinExistence type="predicted"/>
<dbReference type="Proteomes" id="UP001500238">
    <property type="component" value="Unassembled WGS sequence"/>
</dbReference>
<feature type="domain" description="HTH tetR-type" evidence="5">
    <location>
        <begin position="17"/>
        <end position="76"/>
    </location>
</feature>